<keyword evidence="3" id="KW-1185">Reference proteome</keyword>
<gene>
    <name evidence="2" type="ORF">J3492_09525</name>
</gene>
<comment type="caution">
    <text evidence="2">The sequence shown here is derived from an EMBL/GenBank/DDBJ whole genome shotgun (WGS) entry which is preliminary data.</text>
</comment>
<evidence type="ECO:0000256" key="1">
    <source>
        <dbReference type="SAM" id="MobiDB-lite"/>
    </source>
</evidence>
<name>A0ABS3NPW1_9GAMM</name>
<feature type="compositionally biased region" description="Polar residues" evidence="1">
    <location>
        <begin position="11"/>
        <end position="20"/>
    </location>
</feature>
<protein>
    <submittedName>
        <fullName evidence="2">Uncharacterized protein</fullName>
    </submittedName>
</protein>
<dbReference type="RefSeq" id="WP_207991819.1">
    <property type="nucleotide sequence ID" value="NZ_JAGBKM010000017.1"/>
</dbReference>
<dbReference type="Proteomes" id="UP000664554">
    <property type="component" value="Unassembled WGS sequence"/>
</dbReference>
<accession>A0ABS3NPW1</accession>
<sequence length="68" mass="7418">MANSFAKLESWASTNDVTVQSPIDTDPEALKFATVLASDNSEADKLIGEILSLPFVDTCYRKPTDELP</sequence>
<evidence type="ECO:0000313" key="3">
    <source>
        <dbReference type="Proteomes" id="UP000664554"/>
    </source>
</evidence>
<proteinExistence type="predicted"/>
<organism evidence="2 3">
    <name type="scientific">Psychrobacter coccoides</name>
    <dbReference type="NCBI Taxonomy" id="2818440"/>
    <lineage>
        <taxon>Bacteria</taxon>
        <taxon>Pseudomonadati</taxon>
        <taxon>Pseudomonadota</taxon>
        <taxon>Gammaproteobacteria</taxon>
        <taxon>Moraxellales</taxon>
        <taxon>Moraxellaceae</taxon>
        <taxon>Psychrobacter</taxon>
    </lineage>
</organism>
<evidence type="ECO:0000313" key="2">
    <source>
        <dbReference type="EMBL" id="MBO1531447.1"/>
    </source>
</evidence>
<feature type="region of interest" description="Disordered" evidence="1">
    <location>
        <begin position="1"/>
        <end position="20"/>
    </location>
</feature>
<dbReference type="EMBL" id="JAGBKM010000017">
    <property type="protein sequence ID" value="MBO1531447.1"/>
    <property type="molecule type" value="Genomic_DNA"/>
</dbReference>
<reference evidence="2 3" key="1">
    <citation type="submission" date="2021-03" db="EMBL/GenBank/DDBJ databases">
        <authorList>
            <person name="Shang D.-D."/>
            <person name="Du Z.-J."/>
            <person name="Chen G.-J."/>
        </authorList>
    </citation>
    <scope>NUCLEOTIDE SEQUENCE [LARGE SCALE GENOMIC DNA]</scope>
    <source>
        <strain evidence="2 3">F1192</strain>
    </source>
</reference>